<organism evidence="2 3">
    <name type="scientific">Streptomyces silvensis</name>
    <dbReference type="NCBI Taxonomy" id="1765722"/>
    <lineage>
        <taxon>Bacteria</taxon>
        <taxon>Bacillati</taxon>
        <taxon>Actinomycetota</taxon>
        <taxon>Actinomycetes</taxon>
        <taxon>Kitasatosporales</taxon>
        <taxon>Streptomycetaceae</taxon>
        <taxon>Streptomyces</taxon>
    </lineage>
</organism>
<gene>
    <name evidence="2" type="ORF">AT728_20115</name>
</gene>
<reference evidence="2 3" key="1">
    <citation type="submission" date="2015-12" db="EMBL/GenBank/DDBJ databases">
        <title>Draft genome sequence of Streptomyces silvensis ATCC 53525, a producer of novel hormone antagonists.</title>
        <authorList>
            <person name="Johnston C.W."/>
            <person name="Li Y."/>
            <person name="Magarvey N.A."/>
        </authorList>
    </citation>
    <scope>NUCLEOTIDE SEQUENCE [LARGE SCALE GENOMIC DNA]</scope>
    <source>
        <strain evidence="2 3">ATCC 53525</strain>
    </source>
</reference>
<dbReference type="OrthoDB" id="9768793at2"/>
<feature type="domain" description="NADP-dependent oxidoreductase" evidence="1">
    <location>
        <begin position="16"/>
        <end position="331"/>
    </location>
</feature>
<dbReference type="InterPro" id="IPR023210">
    <property type="entry name" value="NADP_OxRdtase_dom"/>
</dbReference>
<dbReference type="InterPro" id="IPR036812">
    <property type="entry name" value="NAD(P)_OxRdtase_dom_sf"/>
</dbReference>
<protein>
    <submittedName>
        <fullName evidence="2">Aldo/keto reductase</fullName>
    </submittedName>
</protein>
<dbReference type="Pfam" id="PF00248">
    <property type="entry name" value="Aldo_ket_red"/>
    <property type="match status" value="1"/>
</dbReference>
<keyword evidence="3" id="KW-1185">Reference proteome</keyword>
<dbReference type="SUPFAM" id="SSF51430">
    <property type="entry name" value="NAD(P)-linked oxidoreductase"/>
    <property type="match status" value="1"/>
</dbReference>
<sequence length="334" mass="36756">MKHVELGRTGEKVSQIGLGCMLMGTTTDEATSVAVLDRFTEAGGTFLDTANCYAWWSRPDSDGGESESLLGRWLAAGKQRDRVFLATKATALPLNADEARLADGSADWDRVRFDGAGAKTLHTSIDDSLRRLGTDHVDLYYVHVDDRATPLEETLEALADIVRAGKARYIGWSNVRTWRLERVRGLCERHGWPAPVALQQQHSYLRPRTGLDAAGVVDTDQLDYLRAHDDLALVAYSPILRGIYDDEAKRRGHWMMERYAGPDAEARLAALAEVAAEVRATPNQVVLAWLLHQTSPRTVPLVGPRTLEQYEAALPALSVTLSADQLARLDTAGV</sequence>
<dbReference type="Proteomes" id="UP000054804">
    <property type="component" value="Unassembled WGS sequence"/>
</dbReference>
<evidence type="ECO:0000313" key="2">
    <source>
        <dbReference type="EMBL" id="KUF17968.1"/>
    </source>
</evidence>
<proteinExistence type="predicted"/>
<dbReference type="InterPro" id="IPR050523">
    <property type="entry name" value="AKR_Detox_Biosynth"/>
</dbReference>
<dbReference type="STRING" id="1765722.AT728_20115"/>
<name>A0A0W7X525_9ACTN</name>
<dbReference type="PANTHER" id="PTHR43364:SF6">
    <property type="entry name" value="OXIDOREDUCTASE-RELATED"/>
    <property type="match status" value="1"/>
</dbReference>
<accession>A0A0W7X525</accession>
<comment type="caution">
    <text evidence="2">The sequence shown here is derived from an EMBL/GenBank/DDBJ whole genome shotgun (WGS) entry which is preliminary data.</text>
</comment>
<dbReference type="EMBL" id="LOCL01000032">
    <property type="protein sequence ID" value="KUF17968.1"/>
    <property type="molecule type" value="Genomic_DNA"/>
</dbReference>
<evidence type="ECO:0000259" key="1">
    <source>
        <dbReference type="Pfam" id="PF00248"/>
    </source>
</evidence>
<evidence type="ECO:0000313" key="3">
    <source>
        <dbReference type="Proteomes" id="UP000054804"/>
    </source>
</evidence>
<dbReference type="PANTHER" id="PTHR43364">
    <property type="entry name" value="NADH-SPECIFIC METHYLGLYOXAL REDUCTASE-RELATED"/>
    <property type="match status" value="1"/>
</dbReference>
<dbReference type="Gene3D" id="3.20.20.100">
    <property type="entry name" value="NADP-dependent oxidoreductase domain"/>
    <property type="match status" value="1"/>
</dbReference>
<dbReference type="GO" id="GO:0005829">
    <property type="term" value="C:cytosol"/>
    <property type="evidence" value="ECO:0007669"/>
    <property type="project" value="TreeGrafter"/>
</dbReference>
<dbReference type="AlphaFoldDB" id="A0A0W7X525"/>
<dbReference type="RefSeq" id="WP_058847745.1">
    <property type="nucleotide sequence ID" value="NZ_LOCL01000032.1"/>
</dbReference>